<feature type="region of interest" description="Disordered" evidence="1">
    <location>
        <begin position="142"/>
        <end position="192"/>
    </location>
</feature>
<organism evidence="2">
    <name type="scientific">Pyricularia oryzae (strain Y34)</name>
    <name type="common">Rice blast fungus</name>
    <name type="synonym">Magnaporthe oryzae</name>
    <dbReference type="NCBI Taxonomy" id="1143189"/>
    <lineage>
        <taxon>Eukaryota</taxon>
        <taxon>Fungi</taxon>
        <taxon>Dikarya</taxon>
        <taxon>Ascomycota</taxon>
        <taxon>Pezizomycotina</taxon>
        <taxon>Sordariomycetes</taxon>
        <taxon>Sordariomycetidae</taxon>
        <taxon>Magnaporthales</taxon>
        <taxon>Pyriculariaceae</taxon>
        <taxon>Pyricularia</taxon>
    </lineage>
</organism>
<proteinExistence type="predicted"/>
<sequence length="497" mass="55536">MSQYPPPQQMPYGSPPPPAGYPQGPPPPQGGYYPPPQPMGYYPPQQQAPPPQEEKKDRGCLYGCFRHNRSLVVPLPTPNAYVISITLAIAPDTFFAPYPTKYPTAYYYGTTKEKKNSRLNETYPSTQPRMDNRPQFPLPILRHPFPARGPPPVIPTDDTDATPEASQPTANSTDDPVTESDDMGSSTSRPAHFQPSALDVLVTKAMLAKGVKLPIEVVDLVVDFAEYWPHTRTHVERPSRPNRFGTRPDENNFLLRTPPVGFLGVPHSDPERYTREPVKMLRLSDEHPVEQFQKWIGSPVPLVQHPCRKVVFTIKSRDQGWGGDSRDHGTYHGSWTWFEAGLERVDASGDCGDHCPDTTDQPAQDQTQAQGSGSSSRPRPEISLCALRSIRPEVNCDGERTHFDFPLNPADDKVQCNMTAHNEYITHVVEWRATDNIDPKSAEADELEKMGRGRASGTGEFVRNLKLGDTVTLWAKTRFQGWANNVESATVDVYWAI</sequence>
<dbReference type="EMBL" id="JH792909">
    <property type="protein sequence ID" value="ELQ33639.1"/>
    <property type="molecule type" value="Genomic_DNA"/>
</dbReference>
<dbReference type="AlphaFoldDB" id="A0AA97NNX2"/>
<feature type="compositionally biased region" description="Pro residues" evidence="1">
    <location>
        <begin position="1"/>
        <end position="38"/>
    </location>
</feature>
<feature type="compositionally biased region" description="Polar residues" evidence="1">
    <location>
        <begin position="164"/>
        <end position="175"/>
    </location>
</feature>
<feature type="region of interest" description="Disordered" evidence="1">
    <location>
        <begin position="1"/>
        <end position="57"/>
    </location>
</feature>
<dbReference type="Proteomes" id="UP000011086">
    <property type="component" value="Unassembled WGS sequence"/>
</dbReference>
<name>A0AA97NNX2_PYRO3</name>
<feature type="region of interest" description="Disordered" evidence="1">
    <location>
        <begin position="349"/>
        <end position="381"/>
    </location>
</feature>
<feature type="compositionally biased region" description="Low complexity" evidence="1">
    <location>
        <begin position="358"/>
        <end position="370"/>
    </location>
</feature>
<accession>A0AA97NNX2</accession>
<reference evidence="2" key="1">
    <citation type="journal article" date="2012" name="PLoS Genet.">
        <title>Comparative analysis of the genomes of two field isolates of the rice blast fungus Magnaporthe oryzae.</title>
        <authorList>
            <person name="Xue M."/>
            <person name="Yang J."/>
            <person name="Li Z."/>
            <person name="Hu S."/>
            <person name="Yao N."/>
            <person name="Dean R.A."/>
            <person name="Zhao W."/>
            <person name="Shen M."/>
            <person name="Zhang H."/>
            <person name="Li C."/>
            <person name="Liu L."/>
            <person name="Cao L."/>
            <person name="Xu X."/>
            <person name="Xing Y."/>
            <person name="Hsiang T."/>
            <person name="Zhang Z."/>
            <person name="Xu J.R."/>
            <person name="Peng Y.L."/>
        </authorList>
    </citation>
    <scope>NUCLEOTIDE SEQUENCE</scope>
    <source>
        <strain evidence="2">Y34</strain>
    </source>
</reference>
<gene>
    <name evidence="2" type="ORF">OOU_Y34scaffold00916g9</name>
</gene>
<evidence type="ECO:0000256" key="1">
    <source>
        <dbReference type="SAM" id="MobiDB-lite"/>
    </source>
</evidence>
<evidence type="ECO:0000313" key="2">
    <source>
        <dbReference type="EMBL" id="ELQ33639.1"/>
    </source>
</evidence>
<protein>
    <submittedName>
        <fullName evidence="2">Uncharacterized protein</fullName>
    </submittedName>
</protein>